<sequence>MTLSDLKKLATTLDNCLKQDLSLEPDCARILMNLAMTVEERTRHKAQDTLQASMNGLLTALSEGNERMMSSHCKALQESLAALTIFDGADTVWRNLPALTKNYTAEQRSGLREQIKTRLAAAPRLFETASEVVGAPLMRHTLRQVFGMELPPIQNTIRVPTNIVEQAKKIMEQAPSETELTLVTLRQGVHAAKAFVLDANRGIPIELDGGIPLIDYSNWSQVDENTRMIRIGDGVEKLIALCDGNATQAAALSLFAAQTAFSGIVLALAKTCEDAKIVGVPHGVVSPSNGVERFFTQIIKGENGPEIIAHYQQEGGSLAEQDQAGVARLDPSSWFSAKIHLVLSSNSPFSAKVVGEPLFEVKLVKAA</sequence>
<dbReference type="EMBL" id="WHUG01000009">
    <property type="protein sequence ID" value="MQA40707.1"/>
    <property type="molecule type" value="Genomic_DNA"/>
</dbReference>
<proteinExistence type="predicted"/>
<evidence type="ECO:0000313" key="2">
    <source>
        <dbReference type="Proteomes" id="UP000440498"/>
    </source>
</evidence>
<gene>
    <name evidence="1" type="ORF">GEV02_21400</name>
</gene>
<accession>A0A6A7N7J1</accession>
<dbReference type="RefSeq" id="WP_152840001.1">
    <property type="nucleotide sequence ID" value="NZ_WHUG01000009.1"/>
</dbReference>
<dbReference type="Proteomes" id="UP000440498">
    <property type="component" value="Unassembled WGS sequence"/>
</dbReference>
<dbReference type="AlphaFoldDB" id="A0A6A7N7J1"/>
<protein>
    <submittedName>
        <fullName evidence="1">Uncharacterized protein</fullName>
    </submittedName>
</protein>
<organism evidence="1 2">
    <name type="scientific">Rugamonas aquatica</name>
    <dbReference type="NCBI Taxonomy" id="2743357"/>
    <lineage>
        <taxon>Bacteria</taxon>
        <taxon>Pseudomonadati</taxon>
        <taxon>Pseudomonadota</taxon>
        <taxon>Betaproteobacteria</taxon>
        <taxon>Burkholderiales</taxon>
        <taxon>Oxalobacteraceae</taxon>
        <taxon>Telluria group</taxon>
        <taxon>Rugamonas</taxon>
    </lineage>
</organism>
<keyword evidence="2" id="KW-1185">Reference proteome</keyword>
<name>A0A6A7N7J1_9BURK</name>
<comment type="caution">
    <text evidence="1">The sequence shown here is derived from an EMBL/GenBank/DDBJ whole genome shotgun (WGS) entry which is preliminary data.</text>
</comment>
<reference evidence="1 2" key="1">
    <citation type="submission" date="2019-10" db="EMBL/GenBank/DDBJ databases">
        <title>Two novel species isolated from a subtropical stream in China.</title>
        <authorList>
            <person name="Lu H."/>
        </authorList>
    </citation>
    <scope>NUCLEOTIDE SEQUENCE [LARGE SCALE GENOMIC DNA]</scope>
    <source>
        <strain evidence="1 2">FT29W</strain>
    </source>
</reference>
<evidence type="ECO:0000313" key="1">
    <source>
        <dbReference type="EMBL" id="MQA40707.1"/>
    </source>
</evidence>